<dbReference type="OrthoDB" id="13598at2759"/>
<gene>
    <name evidence="18" type="ORF">AMSG_05332</name>
</gene>
<evidence type="ECO:0000256" key="1">
    <source>
        <dbReference type="ARBA" id="ARBA00002920"/>
    </source>
</evidence>
<reference evidence="18 19" key="1">
    <citation type="submission" date="2010-05" db="EMBL/GenBank/DDBJ databases">
        <title>The Genome Sequence of Thecamonas trahens ATCC 50062.</title>
        <authorList>
            <consortium name="The Broad Institute Genome Sequencing Platform"/>
            <person name="Russ C."/>
            <person name="Cuomo C."/>
            <person name="Shea T."/>
            <person name="Young S.K."/>
            <person name="Zeng Q."/>
            <person name="Koehrsen M."/>
            <person name="Haas B."/>
            <person name="Borodovsky M."/>
            <person name="Guigo R."/>
            <person name="Alvarado L."/>
            <person name="Berlin A."/>
            <person name="Bochicchio J."/>
            <person name="Borenstein D."/>
            <person name="Chapman S."/>
            <person name="Chen Z."/>
            <person name="Freedman E."/>
            <person name="Gellesch M."/>
            <person name="Goldberg J."/>
            <person name="Griggs A."/>
            <person name="Gujja S."/>
            <person name="Heilman E."/>
            <person name="Heiman D."/>
            <person name="Hepburn T."/>
            <person name="Howarth C."/>
            <person name="Jen D."/>
            <person name="Larson L."/>
            <person name="Mehta T."/>
            <person name="Park D."/>
            <person name="Pearson M."/>
            <person name="Roberts A."/>
            <person name="Saif S."/>
            <person name="Shenoy N."/>
            <person name="Sisk P."/>
            <person name="Stolte C."/>
            <person name="Sykes S."/>
            <person name="Thomson T."/>
            <person name="Walk T."/>
            <person name="White J."/>
            <person name="Yandava C."/>
            <person name="Burger G."/>
            <person name="Gray M.W."/>
            <person name="Holland P.W.H."/>
            <person name="King N."/>
            <person name="Lang F.B.F."/>
            <person name="Roger A.J."/>
            <person name="Ruiz-Trillo I."/>
            <person name="Lander E."/>
            <person name="Nusbaum C."/>
        </authorList>
    </citation>
    <scope>NUCLEOTIDE SEQUENCE [LARGE SCALE GENOMIC DNA]</scope>
    <source>
        <strain evidence="18 19">ATCC 50062</strain>
    </source>
</reference>
<keyword evidence="8" id="KW-0679">Respiratory chain</keyword>
<evidence type="ECO:0000256" key="12">
    <source>
        <dbReference type="ARBA" id="ARBA00023128"/>
    </source>
</evidence>
<dbReference type="eggNOG" id="KOG3466">
    <property type="taxonomic scope" value="Eukaryota"/>
</dbReference>
<organism evidence="18 19">
    <name type="scientific">Thecamonas trahens ATCC 50062</name>
    <dbReference type="NCBI Taxonomy" id="461836"/>
    <lineage>
        <taxon>Eukaryota</taxon>
        <taxon>Apusozoa</taxon>
        <taxon>Apusomonadida</taxon>
        <taxon>Apusomonadidae</taxon>
        <taxon>Thecamonas</taxon>
    </lineage>
</organism>
<dbReference type="STRING" id="461836.A0A0L0DDC9"/>
<evidence type="ECO:0000256" key="2">
    <source>
        <dbReference type="ARBA" id="ARBA00004443"/>
    </source>
</evidence>
<comment type="subunit">
    <text evidence="4">Mammalian complex I is composed of 45 different subunits.</text>
</comment>
<keyword evidence="13" id="KW-0472">Membrane</keyword>
<keyword evidence="7" id="KW-0597">Phosphoprotein</keyword>
<evidence type="ECO:0000256" key="6">
    <source>
        <dbReference type="ARBA" id="ARBA00022448"/>
    </source>
</evidence>
<dbReference type="GeneID" id="25564764"/>
<comment type="similarity">
    <text evidence="3">Belongs to the complex I LYR family.</text>
</comment>
<evidence type="ECO:0000256" key="11">
    <source>
        <dbReference type="ARBA" id="ARBA00022990"/>
    </source>
</evidence>
<dbReference type="Proteomes" id="UP000054408">
    <property type="component" value="Unassembled WGS sequence"/>
</dbReference>
<proteinExistence type="inferred from homology"/>
<keyword evidence="11" id="KW-0007">Acetylation</keyword>
<dbReference type="InterPro" id="IPR033034">
    <property type="entry name" value="NDUFB9"/>
</dbReference>
<dbReference type="GO" id="GO:0005743">
    <property type="term" value="C:mitochondrial inner membrane"/>
    <property type="evidence" value="ECO:0007669"/>
    <property type="project" value="UniProtKB-SubCell"/>
</dbReference>
<accession>A0A0L0DDC9</accession>
<dbReference type="OMA" id="KWERNAP"/>
<dbReference type="PANTHER" id="PTHR12868:SF0">
    <property type="entry name" value="NADH DEHYDROGENASE [UBIQUINONE] 1 BETA SUBCOMPLEX SUBUNIT 9"/>
    <property type="match status" value="1"/>
</dbReference>
<evidence type="ECO:0000256" key="10">
    <source>
        <dbReference type="ARBA" id="ARBA00022982"/>
    </source>
</evidence>
<evidence type="ECO:0000313" key="18">
    <source>
        <dbReference type="EMBL" id="KNC49333.1"/>
    </source>
</evidence>
<dbReference type="RefSeq" id="XP_013758041.1">
    <property type="nucleotide sequence ID" value="XM_013902587.1"/>
</dbReference>
<dbReference type="InterPro" id="IPR008011">
    <property type="entry name" value="Complex1_LYR_dom"/>
</dbReference>
<evidence type="ECO:0000313" key="19">
    <source>
        <dbReference type="Proteomes" id="UP000054408"/>
    </source>
</evidence>
<dbReference type="GO" id="GO:0006120">
    <property type="term" value="P:mitochondrial electron transport, NADH to ubiquinone"/>
    <property type="evidence" value="ECO:0007669"/>
    <property type="project" value="InterPro"/>
</dbReference>
<keyword evidence="12" id="KW-0496">Mitochondrion</keyword>
<evidence type="ECO:0000256" key="14">
    <source>
        <dbReference type="ARBA" id="ARBA00030192"/>
    </source>
</evidence>
<evidence type="ECO:0000256" key="8">
    <source>
        <dbReference type="ARBA" id="ARBA00022660"/>
    </source>
</evidence>
<dbReference type="Pfam" id="PF05347">
    <property type="entry name" value="Complex1_LYR"/>
    <property type="match status" value="1"/>
</dbReference>
<sequence length="108" mass="12345">MASLARSAAHVARVKTMYRNVLKTTMDWAVHRPIFFEKAAEVRAVFDSRKEVTDSVAIQKMLQEGDEWLFEHQHPEPYVFNVNPGGSKHDRNAPPAPELCVDPWENKA</sequence>
<evidence type="ECO:0000256" key="4">
    <source>
        <dbReference type="ARBA" id="ARBA00011790"/>
    </source>
</evidence>
<dbReference type="EMBL" id="GL349454">
    <property type="protein sequence ID" value="KNC49333.1"/>
    <property type="molecule type" value="Genomic_DNA"/>
</dbReference>
<keyword evidence="19" id="KW-1185">Reference proteome</keyword>
<comment type="subcellular location">
    <subcellularLocation>
        <location evidence="2">Mitochondrion inner membrane</location>
        <topology evidence="2">Peripheral membrane protein</topology>
        <orientation evidence="2">Matrix side</orientation>
    </subcellularLocation>
</comment>
<protein>
    <recommendedName>
        <fullName evidence="5">NADH dehydrogenase [ubiquinone] 1 beta subcomplex subunit 9</fullName>
    </recommendedName>
    <alternativeName>
        <fullName evidence="14">Complex I-B22</fullName>
    </alternativeName>
    <alternativeName>
        <fullName evidence="15">NADH-ubiquinone oxidoreductase B22 subunit</fullName>
    </alternativeName>
</protein>
<dbReference type="AlphaFoldDB" id="A0A0L0DDC9"/>
<keyword evidence="6" id="KW-0813">Transport</keyword>
<evidence type="ECO:0000256" key="5">
    <source>
        <dbReference type="ARBA" id="ARBA00018684"/>
    </source>
</evidence>
<keyword evidence="10" id="KW-0249">Electron transport</keyword>
<evidence type="ECO:0000256" key="9">
    <source>
        <dbReference type="ARBA" id="ARBA00022792"/>
    </source>
</evidence>
<evidence type="ECO:0000256" key="15">
    <source>
        <dbReference type="ARBA" id="ARBA00032528"/>
    </source>
</evidence>
<dbReference type="PANTHER" id="PTHR12868">
    <property type="entry name" value="NADH-UBIQUINONE OXIDOREDUCTASE B22 SUBUNIT"/>
    <property type="match status" value="1"/>
</dbReference>
<evidence type="ECO:0000256" key="3">
    <source>
        <dbReference type="ARBA" id="ARBA00009508"/>
    </source>
</evidence>
<feature type="region of interest" description="Disordered" evidence="16">
    <location>
        <begin position="80"/>
        <end position="108"/>
    </location>
</feature>
<evidence type="ECO:0000256" key="13">
    <source>
        <dbReference type="ARBA" id="ARBA00023136"/>
    </source>
</evidence>
<evidence type="ECO:0000256" key="16">
    <source>
        <dbReference type="SAM" id="MobiDB-lite"/>
    </source>
</evidence>
<comment type="function">
    <text evidence="1">Accessory subunit of the mitochondrial membrane respiratory chain NADH dehydrogenase (Complex I), that is believed to be not involved in catalysis. Complex I functions in the transfer of electrons from NADH to the respiratory chain. The immediate electron acceptor for the enzyme is believed to be ubiquinone.</text>
</comment>
<evidence type="ECO:0000256" key="7">
    <source>
        <dbReference type="ARBA" id="ARBA00022553"/>
    </source>
</evidence>
<feature type="domain" description="Complex 1 LYR protein" evidence="17">
    <location>
        <begin position="13"/>
        <end position="67"/>
    </location>
</feature>
<evidence type="ECO:0000259" key="17">
    <source>
        <dbReference type="Pfam" id="PF05347"/>
    </source>
</evidence>
<name>A0A0L0DDC9_THETB</name>
<dbReference type="CDD" id="cd20263">
    <property type="entry name" value="Complex1_LYR_NDUFB9_LYRM3"/>
    <property type="match status" value="1"/>
</dbReference>
<keyword evidence="9" id="KW-0999">Mitochondrion inner membrane</keyword>
<dbReference type="InterPro" id="IPR045292">
    <property type="entry name" value="Complex1_LYR_NDUFB9_LYRM3"/>
</dbReference>